<name>A0A381RYC2_9ZZZZ</name>
<evidence type="ECO:0000256" key="2">
    <source>
        <dbReference type="ARBA" id="ARBA00022552"/>
    </source>
</evidence>
<dbReference type="GO" id="GO:0070043">
    <property type="term" value="F:rRNA (guanine-N7-)-methyltransferase activity"/>
    <property type="evidence" value="ECO:0007669"/>
    <property type="project" value="TreeGrafter"/>
</dbReference>
<dbReference type="PANTHER" id="PTHR31760:SF0">
    <property type="entry name" value="S-ADENOSYL-L-METHIONINE-DEPENDENT METHYLTRANSFERASES SUPERFAMILY PROTEIN"/>
    <property type="match status" value="1"/>
</dbReference>
<reference evidence="4" key="1">
    <citation type="submission" date="2018-05" db="EMBL/GenBank/DDBJ databases">
        <authorList>
            <person name="Lanie J.A."/>
            <person name="Ng W.-L."/>
            <person name="Kazmierczak K.M."/>
            <person name="Andrzejewski T.M."/>
            <person name="Davidsen T.M."/>
            <person name="Wayne K.J."/>
            <person name="Tettelin H."/>
            <person name="Glass J.I."/>
            <person name="Rusch D."/>
            <person name="Podicherti R."/>
            <person name="Tsui H.-C.T."/>
            <person name="Winkler M.E."/>
        </authorList>
    </citation>
    <scope>NUCLEOTIDE SEQUENCE</scope>
</reference>
<dbReference type="HAMAP" id="MF_00074">
    <property type="entry name" value="16SrRNA_methyltr_G"/>
    <property type="match status" value="1"/>
</dbReference>
<keyword evidence="3" id="KW-0808">Transferase</keyword>
<dbReference type="SUPFAM" id="SSF53335">
    <property type="entry name" value="S-adenosyl-L-methionine-dependent methyltransferases"/>
    <property type="match status" value="1"/>
</dbReference>
<organism evidence="4">
    <name type="scientific">marine metagenome</name>
    <dbReference type="NCBI Taxonomy" id="408172"/>
    <lineage>
        <taxon>unclassified sequences</taxon>
        <taxon>metagenomes</taxon>
        <taxon>ecological metagenomes</taxon>
    </lineage>
</organism>
<evidence type="ECO:0008006" key="5">
    <source>
        <dbReference type="Google" id="ProtNLM"/>
    </source>
</evidence>
<proteinExistence type="inferred from homology"/>
<keyword evidence="1" id="KW-0963">Cytoplasm</keyword>
<evidence type="ECO:0000313" key="4">
    <source>
        <dbReference type="EMBL" id="SUZ96856.1"/>
    </source>
</evidence>
<gene>
    <name evidence="4" type="ORF">METZ01_LOCUS49710</name>
</gene>
<evidence type="ECO:0000256" key="1">
    <source>
        <dbReference type="ARBA" id="ARBA00022490"/>
    </source>
</evidence>
<dbReference type="InterPro" id="IPR003682">
    <property type="entry name" value="rRNA_ssu_MeTfrase_G"/>
</dbReference>
<keyword evidence="2" id="KW-0698">rRNA processing</keyword>
<dbReference type="InterPro" id="IPR029063">
    <property type="entry name" value="SAM-dependent_MTases_sf"/>
</dbReference>
<dbReference type="Gene3D" id="3.40.50.150">
    <property type="entry name" value="Vaccinia Virus protein VP39"/>
    <property type="match status" value="1"/>
</dbReference>
<evidence type="ECO:0000256" key="3">
    <source>
        <dbReference type="ARBA" id="ARBA00022679"/>
    </source>
</evidence>
<dbReference type="EMBL" id="UINC01002454">
    <property type="protein sequence ID" value="SUZ96856.1"/>
    <property type="molecule type" value="Genomic_DNA"/>
</dbReference>
<dbReference type="AlphaFoldDB" id="A0A381RYC2"/>
<dbReference type="NCBIfam" id="TIGR00138">
    <property type="entry name" value="rsmG_gidB"/>
    <property type="match status" value="1"/>
</dbReference>
<sequence length="145" mass="16184">ASLIRGTRLLDIGSGGGFPGIPLALALPDTHWTLLDSRGKRARFLQEVVDQLALKRIAVVQQRVEHYRPEENFDTLVARAVAPLPKFVSATQHLWREGVRVIAMKGSRLGPEWNQISPAIRERAEIVRLVVPGVDVHRQAVVFQN</sequence>
<dbReference type="GO" id="GO:0005829">
    <property type="term" value="C:cytosol"/>
    <property type="evidence" value="ECO:0007669"/>
    <property type="project" value="TreeGrafter"/>
</dbReference>
<feature type="non-terminal residue" evidence="4">
    <location>
        <position position="1"/>
    </location>
</feature>
<dbReference type="PANTHER" id="PTHR31760">
    <property type="entry name" value="S-ADENOSYL-L-METHIONINE-DEPENDENT METHYLTRANSFERASES SUPERFAMILY PROTEIN"/>
    <property type="match status" value="1"/>
</dbReference>
<accession>A0A381RYC2</accession>
<dbReference type="Pfam" id="PF02527">
    <property type="entry name" value="GidB"/>
    <property type="match status" value="1"/>
</dbReference>
<protein>
    <recommendedName>
        <fullName evidence="5">16S rRNA (Guanine(527)-N(7))-methyltransferase RsmG</fullName>
    </recommendedName>
</protein>